<reference evidence="1" key="1">
    <citation type="submission" date="2020-12" db="EMBL/GenBank/DDBJ databases">
        <title>WGS assembly of Carya illinoinensis cv. Pawnee.</title>
        <authorList>
            <person name="Platts A."/>
            <person name="Shu S."/>
            <person name="Wright S."/>
            <person name="Barry K."/>
            <person name="Edger P."/>
            <person name="Pires J.C."/>
            <person name="Schmutz J."/>
        </authorList>
    </citation>
    <scope>NUCLEOTIDE SEQUENCE</scope>
    <source>
        <tissue evidence="1">Leaf</tissue>
    </source>
</reference>
<dbReference type="GO" id="GO:0070476">
    <property type="term" value="P:rRNA (guanine-N7)-methylation"/>
    <property type="evidence" value="ECO:0007669"/>
    <property type="project" value="TreeGrafter"/>
</dbReference>
<proteinExistence type="predicted"/>
<sequence>MLSSNINGVANGFPLCIEVETVVEKKVEFKAGFLRNIFPKVKWKAFVDAARTMGYPELPEEADSSLLDSDKFLTKFHHGLLELRLEEGALICLQTCRRIRSIKVFPICSFVRTRSEI</sequence>
<evidence type="ECO:0000313" key="1">
    <source>
        <dbReference type="EMBL" id="KAG6648960.1"/>
    </source>
</evidence>
<keyword evidence="2" id="KW-1185">Reference proteome</keyword>
<dbReference type="GO" id="GO:0046982">
    <property type="term" value="F:protein heterodimerization activity"/>
    <property type="evidence" value="ECO:0007669"/>
    <property type="project" value="InterPro"/>
</dbReference>
<protein>
    <submittedName>
        <fullName evidence="1">Uncharacterized protein</fullName>
    </submittedName>
</protein>
<dbReference type="PANTHER" id="PTHR12773:SF0">
    <property type="entry name" value="MULTIFUNCTIONAL METHYLTRANSFERASE SUBUNIT TRM112-LIKE PROTEIN"/>
    <property type="match status" value="1"/>
</dbReference>
<accession>A0A8T1Q692</accession>
<evidence type="ECO:0000313" key="2">
    <source>
        <dbReference type="Proteomes" id="UP000811609"/>
    </source>
</evidence>
<gene>
    <name evidence="1" type="ORF">CIPAW_07G180000</name>
</gene>
<dbReference type="InterPro" id="IPR039127">
    <property type="entry name" value="Trm112"/>
</dbReference>
<dbReference type="EMBL" id="CM031815">
    <property type="protein sequence ID" value="KAG6648960.1"/>
    <property type="molecule type" value="Genomic_DNA"/>
</dbReference>
<dbReference type="AlphaFoldDB" id="A0A8T1Q692"/>
<dbReference type="Proteomes" id="UP000811609">
    <property type="component" value="Chromosome 7"/>
</dbReference>
<dbReference type="PANTHER" id="PTHR12773">
    <property type="entry name" value="UPF0315 PROTEIN-RELATED"/>
    <property type="match status" value="1"/>
</dbReference>
<organism evidence="1 2">
    <name type="scientific">Carya illinoinensis</name>
    <name type="common">Pecan</name>
    <dbReference type="NCBI Taxonomy" id="32201"/>
    <lineage>
        <taxon>Eukaryota</taxon>
        <taxon>Viridiplantae</taxon>
        <taxon>Streptophyta</taxon>
        <taxon>Embryophyta</taxon>
        <taxon>Tracheophyta</taxon>
        <taxon>Spermatophyta</taxon>
        <taxon>Magnoliopsida</taxon>
        <taxon>eudicotyledons</taxon>
        <taxon>Gunneridae</taxon>
        <taxon>Pentapetalae</taxon>
        <taxon>rosids</taxon>
        <taxon>fabids</taxon>
        <taxon>Fagales</taxon>
        <taxon>Juglandaceae</taxon>
        <taxon>Carya</taxon>
    </lineage>
</organism>
<comment type="caution">
    <text evidence="1">The sequence shown here is derived from an EMBL/GenBank/DDBJ whole genome shotgun (WGS) entry which is preliminary data.</text>
</comment>
<dbReference type="GO" id="GO:0030488">
    <property type="term" value="P:tRNA methylation"/>
    <property type="evidence" value="ECO:0007669"/>
    <property type="project" value="TreeGrafter"/>
</dbReference>
<name>A0A8T1Q692_CARIL</name>